<dbReference type="InterPro" id="IPR012910">
    <property type="entry name" value="Plug_dom"/>
</dbReference>
<dbReference type="Pfam" id="PF13715">
    <property type="entry name" value="CarbopepD_reg_2"/>
    <property type="match status" value="1"/>
</dbReference>
<dbReference type="SUPFAM" id="SSF49464">
    <property type="entry name" value="Carboxypeptidase regulatory domain-like"/>
    <property type="match status" value="1"/>
</dbReference>
<dbReference type="Gene3D" id="2.40.170.20">
    <property type="entry name" value="TonB-dependent receptor, beta-barrel domain"/>
    <property type="match status" value="1"/>
</dbReference>
<dbReference type="InterPro" id="IPR008969">
    <property type="entry name" value="CarboxyPept-like_regulatory"/>
</dbReference>
<dbReference type="Gene3D" id="2.60.40.1120">
    <property type="entry name" value="Carboxypeptidase-like, regulatory domain"/>
    <property type="match status" value="1"/>
</dbReference>
<dbReference type="NCBIfam" id="TIGR04056">
    <property type="entry name" value="OMP_RagA_SusC"/>
    <property type="match status" value="1"/>
</dbReference>
<evidence type="ECO:0000256" key="2">
    <source>
        <dbReference type="ARBA" id="ARBA00022448"/>
    </source>
</evidence>
<evidence type="ECO:0000256" key="6">
    <source>
        <dbReference type="ARBA" id="ARBA00023237"/>
    </source>
</evidence>
<dbReference type="PROSITE" id="PS52016">
    <property type="entry name" value="TONB_DEPENDENT_REC_3"/>
    <property type="match status" value="1"/>
</dbReference>
<evidence type="ECO:0000256" key="1">
    <source>
        <dbReference type="ARBA" id="ARBA00004571"/>
    </source>
</evidence>
<protein>
    <submittedName>
        <fullName evidence="10">SusC/RagA family TonB-linked outer membrane protein</fullName>
    </submittedName>
</protein>
<keyword evidence="8" id="KW-0732">Signal</keyword>
<evidence type="ECO:0000256" key="8">
    <source>
        <dbReference type="SAM" id="SignalP"/>
    </source>
</evidence>
<gene>
    <name evidence="10" type="ORF">GCM10023330_19430</name>
</gene>
<evidence type="ECO:0000256" key="5">
    <source>
        <dbReference type="ARBA" id="ARBA00023136"/>
    </source>
</evidence>
<dbReference type="EMBL" id="BAABJW010000003">
    <property type="protein sequence ID" value="GAA4812238.1"/>
    <property type="molecule type" value="Genomic_DNA"/>
</dbReference>
<feature type="chain" id="PRO_5046416795" evidence="8">
    <location>
        <begin position="23"/>
        <end position="1038"/>
    </location>
</feature>
<accession>A0ABP9CJ13</accession>
<sequence length="1038" mass="113882">MKTKFTRILILFMVFVVQLSFAQQKTVTGTVTETSGMPLPGASVIIKGTSTGTSTDFDGKFTIDAKIGQFLVFSYVGYSTQEVEITSTLLNVVLNEDAESLDEVVVTAIGIKRKPDEITTANQVVKSEELNQASNPDAVQALAGKVSGLQINTTSAGLTPNTQITLRGNRSISGNNAALIVIDNIVSSAEVLSTLDPNTIESMNVIKGANGAALYGELGAAGVIIVTTKKGVKSLDKFSVNVISSATVEEIAYLPETQDRFGQGWGGNIESVDQGSWGVPYNGILIPIGTPDSEGNFRYFPYSHIEDNILPFFNKGINLQNSVSISGGNLDSGYITLSFLNQSLKGIIPDSRLTKNNFSLTTGKKLGKFSVQGIARYTSQKTNDVNSIDVDNKNEDNTYPGISMYQRLMNTAGNIPVQAFSSGDNNDHWTIYEDSPYWTLKNDRRYGNRSILDLSAEFMYEINENINTVLRSSIRSTQNNDEINRNGFQDTFFYVGGDRSIRSFYQIDNNDERFIYTDFLVNFDYNLNENITFKSNVGVNLTDRKFTREVNGGFDLAIPGLFQLSNITSLPDYWEENRRSRTQSMFAQLDFGYKDYLFLNITGRNDWNSVLPEANRTFFYPSVGVAFIPTKAIEGLKSDILHKAKLSASYVKTGNATALSPQQVPTVGLVDTFYPDSGLVSLIGQGSVVDQNVKNEFINSFEVNANLEFLNIQVPRITLDVSASISKNSDQILNISSSSATGFTNSLINVGETKSKSLEIDLGFTPIKTQDLELSGRVGFSTFNTKVEQVTDQSNRVEVANLGGTIGAYAVKGQEFPQLLGTAYERDDQGRVVVDSNGNPLINSELQVLGQATPDFILNFALNLNYKGIRLAAVADYRTGHQFYSGIKNQLSGQGRTYETTFNDRQPFIFPNSTVEGSGVNNTTVLTAAGSSGNDQALGEAYGYYTGDHNTIDENFVVDATAFKLREVSLSYDLPAKFIQQLKLSRFNIGVSGRNLLTILPRSNFDYNDPEFAGRYGLAGYGITPPTRYYALNVNLSF</sequence>
<dbReference type="Pfam" id="PF07715">
    <property type="entry name" value="Plug"/>
    <property type="match status" value="1"/>
</dbReference>
<dbReference type="InterPro" id="IPR023996">
    <property type="entry name" value="TonB-dep_OMP_SusC/RagA"/>
</dbReference>
<name>A0ABP9CJ13_9FLAO</name>
<evidence type="ECO:0000256" key="3">
    <source>
        <dbReference type="ARBA" id="ARBA00022452"/>
    </source>
</evidence>
<comment type="subcellular location">
    <subcellularLocation>
        <location evidence="1 7">Cell outer membrane</location>
        <topology evidence="1 7">Multi-pass membrane protein</topology>
    </subcellularLocation>
</comment>
<evidence type="ECO:0000256" key="4">
    <source>
        <dbReference type="ARBA" id="ARBA00022692"/>
    </source>
</evidence>
<keyword evidence="3 7" id="KW-1134">Transmembrane beta strand</keyword>
<dbReference type="Proteomes" id="UP001501433">
    <property type="component" value="Unassembled WGS sequence"/>
</dbReference>
<dbReference type="InterPro" id="IPR037066">
    <property type="entry name" value="Plug_dom_sf"/>
</dbReference>
<evidence type="ECO:0000313" key="11">
    <source>
        <dbReference type="Proteomes" id="UP001501433"/>
    </source>
</evidence>
<dbReference type="SUPFAM" id="SSF56935">
    <property type="entry name" value="Porins"/>
    <property type="match status" value="1"/>
</dbReference>
<comment type="caution">
    <text evidence="10">The sequence shown here is derived from an EMBL/GenBank/DDBJ whole genome shotgun (WGS) entry which is preliminary data.</text>
</comment>
<organism evidence="10 11">
    <name type="scientific">Litoribaculum gwangyangense</name>
    <dbReference type="NCBI Taxonomy" id="1130722"/>
    <lineage>
        <taxon>Bacteria</taxon>
        <taxon>Pseudomonadati</taxon>
        <taxon>Bacteroidota</taxon>
        <taxon>Flavobacteriia</taxon>
        <taxon>Flavobacteriales</taxon>
        <taxon>Flavobacteriaceae</taxon>
        <taxon>Litoribaculum</taxon>
    </lineage>
</organism>
<keyword evidence="11" id="KW-1185">Reference proteome</keyword>
<keyword evidence="5 7" id="KW-0472">Membrane</keyword>
<keyword evidence="6 7" id="KW-0998">Cell outer membrane</keyword>
<feature type="domain" description="TonB-dependent receptor plug" evidence="9">
    <location>
        <begin position="116"/>
        <end position="223"/>
    </location>
</feature>
<keyword evidence="4 7" id="KW-0812">Transmembrane</keyword>
<dbReference type="InterPro" id="IPR036942">
    <property type="entry name" value="Beta-barrel_TonB_sf"/>
</dbReference>
<comment type="similarity">
    <text evidence="7">Belongs to the TonB-dependent receptor family.</text>
</comment>
<reference evidence="11" key="1">
    <citation type="journal article" date="2019" name="Int. J. Syst. Evol. Microbiol.">
        <title>The Global Catalogue of Microorganisms (GCM) 10K type strain sequencing project: providing services to taxonomists for standard genome sequencing and annotation.</title>
        <authorList>
            <consortium name="The Broad Institute Genomics Platform"/>
            <consortium name="The Broad Institute Genome Sequencing Center for Infectious Disease"/>
            <person name="Wu L."/>
            <person name="Ma J."/>
        </authorList>
    </citation>
    <scope>NUCLEOTIDE SEQUENCE [LARGE SCALE GENOMIC DNA]</scope>
    <source>
        <strain evidence="11">JCM 18325</strain>
    </source>
</reference>
<evidence type="ECO:0000313" key="10">
    <source>
        <dbReference type="EMBL" id="GAA4812238.1"/>
    </source>
</evidence>
<proteinExistence type="inferred from homology"/>
<evidence type="ECO:0000256" key="7">
    <source>
        <dbReference type="PROSITE-ProRule" id="PRU01360"/>
    </source>
</evidence>
<dbReference type="InterPro" id="IPR039426">
    <property type="entry name" value="TonB-dep_rcpt-like"/>
</dbReference>
<evidence type="ECO:0000259" key="9">
    <source>
        <dbReference type="Pfam" id="PF07715"/>
    </source>
</evidence>
<feature type="signal peptide" evidence="8">
    <location>
        <begin position="1"/>
        <end position="22"/>
    </location>
</feature>
<dbReference type="RefSeq" id="WP_345276778.1">
    <property type="nucleotide sequence ID" value="NZ_BAABJW010000003.1"/>
</dbReference>
<keyword evidence="2 7" id="KW-0813">Transport</keyword>
<dbReference type="Gene3D" id="2.170.130.10">
    <property type="entry name" value="TonB-dependent receptor, plug domain"/>
    <property type="match status" value="1"/>
</dbReference>